<evidence type="ECO:0000313" key="1">
    <source>
        <dbReference type="EMBL" id="EPI53502.1"/>
    </source>
</evidence>
<evidence type="ECO:0000313" key="2">
    <source>
        <dbReference type="Proteomes" id="UP000015779"/>
    </source>
</evidence>
<protein>
    <submittedName>
        <fullName evidence="1">Uncharacterized protein</fullName>
    </submittedName>
</protein>
<dbReference type="Proteomes" id="UP000015779">
    <property type="component" value="Unassembled WGS sequence"/>
</dbReference>
<gene>
    <name evidence="1" type="ORF">HMPREF1577_00081</name>
</gene>
<comment type="caution">
    <text evidence="1">The sequence shown here is derived from an EMBL/GenBank/DDBJ whole genome shotgun (WGS) entry which is preliminary data.</text>
</comment>
<dbReference type="AlphaFoldDB" id="T2PMF3"/>
<proteinExistence type="predicted"/>
<name>T2PMF3_9BIFI</name>
<reference evidence="1 2" key="1">
    <citation type="submission" date="2013-06" db="EMBL/GenBank/DDBJ databases">
        <authorList>
            <person name="Weinstock G."/>
            <person name="Sodergren E."/>
            <person name="Lobos E.A."/>
            <person name="Fulton L."/>
            <person name="Fulton R."/>
            <person name="Courtney L."/>
            <person name="Fronick C."/>
            <person name="O'Laughlin M."/>
            <person name="Godfrey J."/>
            <person name="Wilson R.M."/>
            <person name="Miner T."/>
            <person name="Farmer C."/>
            <person name="Delehaunty K."/>
            <person name="Cordes M."/>
            <person name="Minx P."/>
            <person name="Tomlinson C."/>
            <person name="Chen J."/>
            <person name="Wollam A."/>
            <person name="Pepin K.H."/>
            <person name="Bhonagiri V."/>
            <person name="Zhang X."/>
            <person name="Warren W."/>
            <person name="Mitreva M."/>
            <person name="Mardis E.R."/>
            <person name="Wilson R.K."/>
        </authorList>
    </citation>
    <scope>NUCLEOTIDE SEQUENCE [LARGE SCALE GENOMIC DNA]</scope>
    <source>
        <strain evidence="1 2">JCP8017A</strain>
    </source>
</reference>
<sequence length="45" mass="5152">MTGRPDKRTWQSQSLIANRRVDIFSLVIRDGMAPPKALYGRPKSH</sequence>
<dbReference type="HOGENOM" id="CLU_3200245_0_0_11"/>
<organism evidence="1 2">
    <name type="scientific">Gardnerella pickettii JCP8017A</name>
    <dbReference type="NCBI Taxonomy" id="1261062"/>
    <lineage>
        <taxon>Bacteria</taxon>
        <taxon>Bacillati</taxon>
        <taxon>Actinomycetota</taxon>
        <taxon>Actinomycetes</taxon>
        <taxon>Bifidobacteriales</taxon>
        <taxon>Bifidobacteriaceae</taxon>
        <taxon>Gardnerella</taxon>
        <taxon>Gardnerella pickettii</taxon>
    </lineage>
</organism>
<accession>T2PMF3</accession>
<dbReference type="RefSeq" id="WP_020758122.1">
    <property type="nucleotide sequence ID" value="NZ_KE347900.1"/>
</dbReference>
<dbReference type="EMBL" id="ATJN01000002">
    <property type="protein sequence ID" value="EPI53502.1"/>
    <property type="molecule type" value="Genomic_DNA"/>
</dbReference>